<dbReference type="SUPFAM" id="SSF48264">
    <property type="entry name" value="Cytochrome P450"/>
    <property type="match status" value="1"/>
</dbReference>
<dbReference type="PROSITE" id="PS00086">
    <property type="entry name" value="CYTOCHROME_P450"/>
    <property type="match status" value="1"/>
</dbReference>
<evidence type="ECO:0000256" key="6">
    <source>
        <dbReference type="PIRSR" id="PIRSR602401-1"/>
    </source>
</evidence>
<dbReference type="InterPro" id="IPR036396">
    <property type="entry name" value="Cyt_P450_sf"/>
</dbReference>
<proteinExistence type="inferred from homology"/>
<keyword evidence="6 7" id="KW-0349">Heme</keyword>
<dbReference type="InterPro" id="IPR017972">
    <property type="entry name" value="Cyt_P450_CS"/>
</dbReference>
<evidence type="ECO:0000256" key="3">
    <source>
        <dbReference type="ARBA" id="ARBA00022723"/>
    </source>
</evidence>
<dbReference type="OrthoDB" id="1844152at2759"/>
<comment type="similarity">
    <text evidence="2 7">Belongs to the cytochrome P450 family.</text>
</comment>
<dbReference type="Proteomes" id="UP000076727">
    <property type="component" value="Unassembled WGS sequence"/>
</dbReference>
<dbReference type="Pfam" id="PF00067">
    <property type="entry name" value="p450"/>
    <property type="match status" value="1"/>
</dbReference>
<evidence type="ECO:0000313" key="9">
    <source>
        <dbReference type="Proteomes" id="UP000076727"/>
    </source>
</evidence>
<dbReference type="AlphaFoldDB" id="A0A165TD86"/>
<dbReference type="GO" id="GO:0020037">
    <property type="term" value="F:heme binding"/>
    <property type="evidence" value="ECO:0007669"/>
    <property type="project" value="InterPro"/>
</dbReference>
<keyword evidence="5 6" id="KW-0408">Iron</keyword>
<dbReference type="GO" id="GO:0004497">
    <property type="term" value="F:monooxygenase activity"/>
    <property type="evidence" value="ECO:0007669"/>
    <property type="project" value="UniProtKB-KW"/>
</dbReference>
<evidence type="ECO:0000256" key="7">
    <source>
        <dbReference type="RuleBase" id="RU000461"/>
    </source>
</evidence>
<dbReference type="InterPro" id="IPR001128">
    <property type="entry name" value="Cyt_P450"/>
</dbReference>
<dbReference type="PANTHER" id="PTHR46206">
    <property type="entry name" value="CYTOCHROME P450"/>
    <property type="match status" value="1"/>
</dbReference>
<evidence type="ECO:0000313" key="8">
    <source>
        <dbReference type="EMBL" id="KZT73268.1"/>
    </source>
</evidence>
<accession>A0A165TD86</accession>
<keyword evidence="9" id="KW-1185">Reference proteome</keyword>
<dbReference type="CDD" id="cd11041">
    <property type="entry name" value="CYP503A1-like"/>
    <property type="match status" value="1"/>
</dbReference>
<name>A0A165TD86_9APHY</name>
<organism evidence="8 9">
    <name type="scientific">Daedalea quercina L-15889</name>
    <dbReference type="NCBI Taxonomy" id="1314783"/>
    <lineage>
        <taxon>Eukaryota</taxon>
        <taxon>Fungi</taxon>
        <taxon>Dikarya</taxon>
        <taxon>Basidiomycota</taxon>
        <taxon>Agaricomycotina</taxon>
        <taxon>Agaricomycetes</taxon>
        <taxon>Polyporales</taxon>
        <taxon>Fomitopsis</taxon>
    </lineage>
</organism>
<dbReference type="EMBL" id="KV429037">
    <property type="protein sequence ID" value="KZT73268.1"/>
    <property type="molecule type" value="Genomic_DNA"/>
</dbReference>
<keyword evidence="4 7" id="KW-0560">Oxidoreductase</keyword>
<keyword evidence="7" id="KW-0503">Monooxygenase</keyword>
<dbReference type="InterPro" id="IPR002401">
    <property type="entry name" value="Cyt_P450_E_grp-I"/>
</dbReference>
<feature type="binding site" description="axial binding residue" evidence="6">
    <location>
        <position position="448"/>
    </location>
    <ligand>
        <name>heme</name>
        <dbReference type="ChEBI" id="CHEBI:30413"/>
    </ligand>
    <ligandPart>
        <name>Fe</name>
        <dbReference type="ChEBI" id="CHEBI:18248"/>
    </ligandPart>
</feature>
<dbReference type="PRINTS" id="PR00463">
    <property type="entry name" value="EP450I"/>
</dbReference>
<sequence length="505" mass="57275">MSVSVVYSLLAAACAIWFIRWKTDPLKHIPTIGPSLPILSYIGALRFIFNARDTLQEGYDKYKVFKVAMVDRWLVVVSGAQMNEELRRFPDEQMSFDIAVAELLHVDWTIQPDITHIPIHIAMIKEKLTRNLAPITPAVVDEVQLAFEELIPATETGVYLLLTLPDWMPTNAFSTMMNIIARGTNRIFVGAPLCRHKEFLDISVDFAKDVTKGLSILALLPKALQPIIGPLLPWPRWARQRILPIVKPMLDERREQLDRYGEDWVNKPNDFLMWCMDDARQRGLGHPEDLFVQIILAINFTALHTSTVSFVHALYHLAANPEYIQPLREEADLIIREEGWSKAALGRMIKIDSFLKESQRINGVSGISVFRRAMEDITFSNGTYIPEGTVVAAITTSTHHDEGNYENADVFDPFRFSRLREQEGEITKHHYVSTSPANIGFGHGKHACPGRFFAANELKIILANLVMKYDVKFANEGKRPENEWMAVNIAPSQAAQVLFKRRAAS</sequence>
<evidence type="ECO:0000256" key="1">
    <source>
        <dbReference type="ARBA" id="ARBA00001971"/>
    </source>
</evidence>
<evidence type="ECO:0000256" key="4">
    <source>
        <dbReference type="ARBA" id="ARBA00023002"/>
    </source>
</evidence>
<comment type="cofactor">
    <cofactor evidence="1 6">
        <name>heme</name>
        <dbReference type="ChEBI" id="CHEBI:30413"/>
    </cofactor>
</comment>
<dbReference type="Gene3D" id="1.10.630.10">
    <property type="entry name" value="Cytochrome P450"/>
    <property type="match status" value="1"/>
</dbReference>
<dbReference type="GO" id="GO:0005506">
    <property type="term" value="F:iron ion binding"/>
    <property type="evidence" value="ECO:0007669"/>
    <property type="project" value="InterPro"/>
</dbReference>
<protein>
    <submittedName>
        <fullName evidence="8">Cytochrome P450</fullName>
    </submittedName>
</protein>
<gene>
    <name evidence="8" type="ORF">DAEQUDRAFT_743158</name>
</gene>
<keyword evidence="3 6" id="KW-0479">Metal-binding</keyword>
<evidence type="ECO:0000256" key="5">
    <source>
        <dbReference type="ARBA" id="ARBA00023004"/>
    </source>
</evidence>
<evidence type="ECO:0000256" key="2">
    <source>
        <dbReference type="ARBA" id="ARBA00010617"/>
    </source>
</evidence>
<dbReference type="STRING" id="1314783.A0A165TD86"/>
<dbReference type="GO" id="GO:0016705">
    <property type="term" value="F:oxidoreductase activity, acting on paired donors, with incorporation or reduction of molecular oxygen"/>
    <property type="evidence" value="ECO:0007669"/>
    <property type="project" value="InterPro"/>
</dbReference>
<reference evidence="8 9" key="1">
    <citation type="journal article" date="2016" name="Mol. Biol. Evol.">
        <title>Comparative Genomics of Early-Diverging Mushroom-Forming Fungi Provides Insights into the Origins of Lignocellulose Decay Capabilities.</title>
        <authorList>
            <person name="Nagy L.G."/>
            <person name="Riley R."/>
            <person name="Tritt A."/>
            <person name="Adam C."/>
            <person name="Daum C."/>
            <person name="Floudas D."/>
            <person name="Sun H."/>
            <person name="Yadav J.S."/>
            <person name="Pangilinan J."/>
            <person name="Larsson K.H."/>
            <person name="Matsuura K."/>
            <person name="Barry K."/>
            <person name="Labutti K."/>
            <person name="Kuo R."/>
            <person name="Ohm R.A."/>
            <person name="Bhattacharya S.S."/>
            <person name="Shirouzu T."/>
            <person name="Yoshinaga Y."/>
            <person name="Martin F.M."/>
            <person name="Grigoriev I.V."/>
            <person name="Hibbett D.S."/>
        </authorList>
    </citation>
    <scope>NUCLEOTIDE SEQUENCE [LARGE SCALE GENOMIC DNA]</scope>
    <source>
        <strain evidence="8 9">L-15889</strain>
    </source>
</reference>